<feature type="transmembrane region" description="Helical" evidence="1">
    <location>
        <begin position="68"/>
        <end position="86"/>
    </location>
</feature>
<geneLocation type="plasmid" evidence="2">
    <name>megaplasmid</name>
</geneLocation>
<protein>
    <recommendedName>
        <fullName evidence="3">Transmembrane protein</fullName>
    </recommendedName>
</protein>
<feature type="transmembrane region" description="Helical" evidence="1">
    <location>
        <begin position="184"/>
        <end position="204"/>
    </location>
</feature>
<dbReference type="eggNOG" id="ENOG5033VEB">
    <property type="taxonomic scope" value="Bacteria"/>
</dbReference>
<dbReference type="AlphaFoldDB" id="Q46MD6"/>
<feature type="transmembrane region" description="Helical" evidence="1">
    <location>
        <begin position="36"/>
        <end position="56"/>
    </location>
</feature>
<evidence type="ECO:0000313" key="2">
    <source>
        <dbReference type="EMBL" id="AAZ65698.1"/>
    </source>
</evidence>
<keyword evidence="1" id="KW-1133">Transmembrane helix</keyword>
<feature type="transmembrane region" description="Helical" evidence="1">
    <location>
        <begin position="98"/>
        <end position="117"/>
    </location>
</feature>
<keyword evidence="1" id="KW-0472">Membrane</keyword>
<feature type="transmembrane region" description="Helical" evidence="1">
    <location>
        <begin position="153"/>
        <end position="172"/>
    </location>
</feature>
<gene>
    <name evidence="2" type="ordered locus">Reut_C6397</name>
</gene>
<feature type="transmembrane region" description="Helical" evidence="1">
    <location>
        <begin position="123"/>
        <end position="141"/>
    </location>
</feature>
<dbReference type="EMBL" id="CP000092">
    <property type="protein sequence ID" value="AAZ65698.1"/>
    <property type="molecule type" value="Genomic_DNA"/>
</dbReference>
<name>Q46MD6_CUPPJ</name>
<feature type="transmembrane region" description="Helical" evidence="1">
    <location>
        <begin position="6"/>
        <end position="24"/>
    </location>
</feature>
<evidence type="ECO:0000256" key="1">
    <source>
        <dbReference type="SAM" id="Phobius"/>
    </source>
</evidence>
<dbReference type="OrthoDB" id="6711110at2"/>
<dbReference type="KEGG" id="reu:Reut_C6397"/>
<organism evidence="2">
    <name type="scientific">Cupriavidus pinatubonensis (strain JMP 134 / LMG 1197)</name>
    <name type="common">Cupriavidus necator (strain JMP 134)</name>
    <dbReference type="NCBI Taxonomy" id="264198"/>
    <lineage>
        <taxon>Bacteria</taxon>
        <taxon>Pseudomonadati</taxon>
        <taxon>Pseudomonadota</taxon>
        <taxon>Betaproteobacteria</taxon>
        <taxon>Burkholderiales</taxon>
        <taxon>Burkholderiaceae</taxon>
        <taxon>Cupriavidus</taxon>
    </lineage>
</organism>
<keyword evidence="2" id="KW-0614">Plasmid</keyword>
<dbReference type="HOGENOM" id="CLU_1255054_0_0_4"/>
<accession>Q46MD6</accession>
<sequence>MDFRLYCILFSCSVFAITSLVYGLKFLKRRNPLVGFEWLALGISGVNVIVFLLTGSKVSGEVMHFLDGFSRGFGLPIVAVIGLMEVTGMRRLSIAQDIMLIVAAIVGAVILVFADFLNGVRPYFYVVMWTWLSAYLVYFIVKLLEIEETFHALSMLVTLLSSLAIACIYDFYKIPGDESNAILNFPFLALLTWAYFVVSIYYAYCALERGALRHGSLVRA</sequence>
<keyword evidence="1" id="KW-0812">Transmembrane</keyword>
<evidence type="ECO:0008006" key="3">
    <source>
        <dbReference type="Google" id="ProtNLM"/>
    </source>
</evidence>
<reference evidence="2" key="1">
    <citation type="submission" date="2005-08" db="EMBL/GenBank/DDBJ databases">
        <title>Complete sequence of a megaplasmid of Ralstonia eutropha JMP134.</title>
        <authorList>
            <person name="Copeland A."/>
            <person name="Lucas S."/>
            <person name="Lapidus A."/>
            <person name="Barry K."/>
            <person name="Detter J.C."/>
            <person name="Glavina T."/>
            <person name="Hammon N."/>
            <person name="Israni S."/>
            <person name="Pitluck S."/>
            <person name="Goltsman E."/>
            <person name="Martinez M."/>
            <person name="Vergez L."/>
            <person name="Larimer F."/>
            <person name="Land M."/>
            <person name="Lykidis A."/>
            <person name="Richardson P."/>
        </authorList>
    </citation>
    <scope>NUCLEOTIDE SEQUENCE [LARGE SCALE GENOMIC DNA]</scope>
    <source>
        <strain evidence="2">JMP134</strain>
        <plasmid evidence="2">megaplasmid</plasmid>
    </source>
</reference>
<proteinExistence type="predicted"/>